<feature type="non-terminal residue" evidence="1">
    <location>
        <position position="51"/>
    </location>
</feature>
<feature type="non-terminal residue" evidence="1">
    <location>
        <position position="1"/>
    </location>
</feature>
<protein>
    <submittedName>
        <fullName evidence="1">Uncharacterized protein</fullName>
    </submittedName>
</protein>
<evidence type="ECO:0000313" key="1">
    <source>
        <dbReference type="EMBL" id="SBR02026.1"/>
    </source>
</evidence>
<name>A0A1A8IXI4_NOTKU</name>
<dbReference type="EMBL" id="HAED01015581">
    <property type="protein sequence ID" value="SBR02026.1"/>
    <property type="molecule type" value="Transcribed_RNA"/>
</dbReference>
<reference evidence="1" key="1">
    <citation type="submission" date="2016-05" db="EMBL/GenBank/DDBJ databases">
        <authorList>
            <person name="Lavstsen T."/>
            <person name="Jespersen J.S."/>
        </authorList>
    </citation>
    <scope>NUCLEOTIDE SEQUENCE</scope>
    <source>
        <tissue evidence="1">Brain</tissue>
    </source>
</reference>
<reference evidence="1" key="2">
    <citation type="submission" date="2016-06" db="EMBL/GenBank/DDBJ databases">
        <title>The genome of a short-lived fish provides insights into sex chromosome evolution and the genetic control of aging.</title>
        <authorList>
            <person name="Reichwald K."/>
            <person name="Felder M."/>
            <person name="Petzold A."/>
            <person name="Koch P."/>
            <person name="Groth M."/>
            <person name="Platzer M."/>
        </authorList>
    </citation>
    <scope>NUCLEOTIDE SEQUENCE</scope>
    <source>
        <tissue evidence="1">Brain</tissue>
    </source>
</reference>
<sequence>NKLSNVKRGGGLRSHLSSPCSRALNLIPKTVSVKVTPSCIYLKQPFQHSRA</sequence>
<accession>A0A1A8IXI4</accession>
<proteinExistence type="predicted"/>
<organism evidence="1">
    <name type="scientific">Nothobranchius kuhntae</name>
    <name type="common">Beira killifish</name>
    <dbReference type="NCBI Taxonomy" id="321403"/>
    <lineage>
        <taxon>Eukaryota</taxon>
        <taxon>Metazoa</taxon>
        <taxon>Chordata</taxon>
        <taxon>Craniata</taxon>
        <taxon>Vertebrata</taxon>
        <taxon>Euteleostomi</taxon>
        <taxon>Actinopterygii</taxon>
        <taxon>Neopterygii</taxon>
        <taxon>Teleostei</taxon>
        <taxon>Neoteleostei</taxon>
        <taxon>Acanthomorphata</taxon>
        <taxon>Ovalentaria</taxon>
        <taxon>Atherinomorphae</taxon>
        <taxon>Cyprinodontiformes</taxon>
        <taxon>Nothobranchiidae</taxon>
        <taxon>Nothobranchius</taxon>
    </lineage>
</organism>
<gene>
    <name evidence="1" type="primary">Nfu_g_1_002427</name>
</gene>
<dbReference type="AlphaFoldDB" id="A0A1A8IXI4"/>